<evidence type="ECO:0000256" key="2">
    <source>
        <dbReference type="ARBA" id="ARBA00009127"/>
    </source>
</evidence>
<dbReference type="OrthoDB" id="7776143at2759"/>
<dbReference type="EnsemblMetazoa" id="XM_014391651.2">
    <property type="protein sequence ID" value="XP_014247137.1"/>
    <property type="gene ID" value="LOC106665316"/>
</dbReference>
<dbReference type="OMA" id="MFYTQVH"/>
<dbReference type="Pfam" id="PF03022">
    <property type="entry name" value="MRJP"/>
    <property type="match status" value="1"/>
</dbReference>
<name>A0A8I6RJ31_CIMLE</name>
<evidence type="ECO:0000313" key="4">
    <source>
        <dbReference type="EnsemblMetazoa" id="XP_014247137.1"/>
    </source>
</evidence>
<dbReference type="InterPro" id="IPR017996">
    <property type="entry name" value="MRJP/yellow-related"/>
</dbReference>
<dbReference type="FunFam" id="2.120.10.30:FF:000045">
    <property type="entry name" value="Blast:Protein yellow"/>
    <property type="match status" value="1"/>
</dbReference>
<dbReference type="PANTHER" id="PTHR10009:SF18">
    <property type="entry name" value="PROTEIN YELLOW-LIKE PROTEIN"/>
    <property type="match status" value="1"/>
</dbReference>
<accession>A0A8I6RJ31</accession>
<keyword evidence="5" id="KW-1185">Reference proteome</keyword>
<dbReference type="PANTHER" id="PTHR10009">
    <property type="entry name" value="PROTEIN YELLOW-RELATED"/>
    <property type="match status" value="1"/>
</dbReference>
<dbReference type="PRINTS" id="PR01366">
    <property type="entry name" value="ROYALJELLY"/>
</dbReference>
<dbReference type="Proteomes" id="UP000494040">
    <property type="component" value="Unassembled WGS sequence"/>
</dbReference>
<dbReference type="GeneID" id="106665316"/>
<comment type="similarity">
    <text evidence="2">Belongs to the major royal jelly protein family.</text>
</comment>
<dbReference type="GO" id="GO:0005576">
    <property type="term" value="C:extracellular region"/>
    <property type="evidence" value="ECO:0007669"/>
    <property type="project" value="UniProtKB-SubCell"/>
</dbReference>
<dbReference type="KEGG" id="clec:106665316"/>
<reference evidence="4" key="1">
    <citation type="submission" date="2022-01" db="UniProtKB">
        <authorList>
            <consortium name="EnsemblMetazoa"/>
        </authorList>
    </citation>
    <scope>IDENTIFICATION</scope>
</reference>
<evidence type="ECO:0000256" key="1">
    <source>
        <dbReference type="ARBA" id="ARBA00004613"/>
    </source>
</evidence>
<dbReference type="AlphaFoldDB" id="A0A8I6RJ31"/>
<proteinExistence type="inferred from homology"/>
<dbReference type="InterPro" id="IPR011042">
    <property type="entry name" value="6-blade_b-propeller_TolB-like"/>
</dbReference>
<evidence type="ECO:0000256" key="3">
    <source>
        <dbReference type="ARBA" id="ARBA00022525"/>
    </source>
</evidence>
<protein>
    <recommendedName>
        <fullName evidence="6">Protein yellow</fullName>
    </recommendedName>
</protein>
<dbReference type="RefSeq" id="XP_014247137.1">
    <property type="nucleotide sequence ID" value="XM_014391651.2"/>
</dbReference>
<comment type="subcellular location">
    <subcellularLocation>
        <location evidence="1">Secreted</location>
    </subcellularLocation>
</comment>
<dbReference type="Gene3D" id="2.120.10.30">
    <property type="entry name" value="TolB, C-terminal domain"/>
    <property type="match status" value="1"/>
</dbReference>
<sequence length="461" mass="52377">MGGFVRVWPADYNWQQASTNAIPSTLQKAPPPPAFYLPWVMSMTWLASGRNEGYQPAYQGQLPKGMREYYSWNQVDFQYPSTAARELAISSGAFNPEANLPLGLEVYRGRMFITLPRWKKGVPVTLAWVPLNSNTKSPVLHPYPSWAWHSPGNCQGLTSIFRIAVDECGRLWVMDSGVIDIVTGVKRACPPQILVFDLNNDELIVRYQFPKGQTPEGALFTNIAVDVITCERTFAYASDVFRYGLVVYDLQKNRSWRVENSYFFPEPLHSKYILDGLTFNWNDGIFGLAVSPVERGRRYLYFHPMSSFREFRVDTRILHNETLAKSSPESFMLLGKRKREMGHSSASGMDRNGVLFYNLVTMSGVGCWNSHVGVHNPESHGIVELNNVTLSFPNDLKIDHEVDQSVWVLSNRLHKFIYGKLDQNDINYRVLMAKTSEAVKGTPCEPGYVLPPPKPRMCQEL</sequence>
<evidence type="ECO:0000313" key="5">
    <source>
        <dbReference type="Proteomes" id="UP000494040"/>
    </source>
</evidence>
<evidence type="ECO:0008006" key="6">
    <source>
        <dbReference type="Google" id="ProtNLM"/>
    </source>
</evidence>
<dbReference type="SUPFAM" id="SSF101898">
    <property type="entry name" value="NHL repeat"/>
    <property type="match status" value="1"/>
</dbReference>
<organism evidence="4 5">
    <name type="scientific">Cimex lectularius</name>
    <name type="common">Bed bug</name>
    <name type="synonym">Acanthia lectularia</name>
    <dbReference type="NCBI Taxonomy" id="79782"/>
    <lineage>
        <taxon>Eukaryota</taxon>
        <taxon>Metazoa</taxon>
        <taxon>Ecdysozoa</taxon>
        <taxon>Arthropoda</taxon>
        <taxon>Hexapoda</taxon>
        <taxon>Insecta</taxon>
        <taxon>Pterygota</taxon>
        <taxon>Neoptera</taxon>
        <taxon>Paraneoptera</taxon>
        <taxon>Hemiptera</taxon>
        <taxon>Heteroptera</taxon>
        <taxon>Panheteroptera</taxon>
        <taxon>Cimicomorpha</taxon>
        <taxon>Cimicidae</taxon>
        <taxon>Cimex</taxon>
    </lineage>
</organism>
<keyword evidence="3" id="KW-0964">Secreted</keyword>